<accession>A0A3P7EU13</accession>
<protein>
    <submittedName>
        <fullName evidence="2">Uncharacterized protein</fullName>
    </submittedName>
</protein>
<evidence type="ECO:0000313" key="2">
    <source>
        <dbReference type="EMBL" id="VDM23406.1"/>
    </source>
</evidence>
<reference evidence="2 3" key="1">
    <citation type="submission" date="2018-11" db="EMBL/GenBank/DDBJ databases">
        <authorList>
            <consortium name="Pathogen Informatics"/>
        </authorList>
    </citation>
    <scope>NUCLEOTIDE SEQUENCE [LARGE SCALE GENOMIC DNA]</scope>
</reference>
<name>A0A3P7EU13_HYDTA</name>
<dbReference type="AlphaFoldDB" id="A0A3P7EU13"/>
<proteinExistence type="predicted"/>
<dbReference type="EMBL" id="UYWX01003077">
    <property type="protein sequence ID" value="VDM23406.1"/>
    <property type="molecule type" value="Genomic_DNA"/>
</dbReference>
<organism evidence="2 3">
    <name type="scientific">Hydatigena taeniaeformis</name>
    <name type="common">Feline tapeworm</name>
    <name type="synonym">Taenia taeniaeformis</name>
    <dbReference type="NCBI Taxonomy" id="6205"/>
    <lineage>
        <taxon>Eukaryota</taxon>
        <taxon>Metazoa</taxon>
        <taxon>Spiralia</taxon>
        <taxon>Lophotrochozoa</taxon>
        <taxon>Platyhelminthes</taxon>
        <taxon>Cestoda</taxon>
        <taxon>Eucestoda</taxon>
        <taxon>Cyclophyllidea</taxon>
        <taxon>Taeniidae</taxon>
        <taxon>Hydatigera</taxon>
    </lineage>
</organism>
<dbReference type="Proteomes" id="UP000274429">
    <property type="component" value="Unassembled WGS sequence"/>
</dbReference>
<evidence type="ECO:0000256" key="1">
    <source>
        <dbReference type="SAM" id="MobiDB-lite"/>
    </source>
</evidence>
<keyword evidence="3" id="KW-1185">Reference proteome</keyword>
<gene>
    <name evidence="2" type="ORF">TTAC_LOCUS3798</name>
</gene>
<sequence>MHELTNFAGTLRGLKTITSGPKAGGQSRSEEDELMHRRSPGGEGLVFLYASVKRMHKSIFGDLKGVEQDPICGT</sequence>
<feature type="region of interest" description="Disordered" evidence="1">
    <location>
        <begin position="1"/>
        <end position="40"/>
    </location>
</feature>
<evidence type="ECO:0000313" key="3">
    <source>
        <dbReference type="Proteomes" id="UP000274429"/>
    </source>
</evidence>